<evidence type="ECO:0000259" key="8">
    <source>
        <dbReference type="PROSITE" id="PS50928"/>
    </source>
</evidence>
<evidence type="ECO:0000256" key="5">
    <source>
        <dbReference type="ARBA" id="ARBA00022989"/>
    </source>
</evidence>
<dbReference type="InterPro" id="IPR000515">
    <property type="entry name" value="MetI-like"/>
</dbReference>
<feature type="transmembrane region" description="Helical" evidence="7">
    <location>
        <begin position="134"/>
        <end position="159"/>
    </location>
</feature>
<dbReference type="Proteomes" id="UP000248795">
    <property type="component" value="Unassembled WGS sequence"/>
</dbReference>
<dbReference type="EMBL" id="QKVK01000014">
    <property type="protein sequence ID" value="PZF75208.1"/>
    <property type="molecule type" value="Genomic_DNA"/>
</dbReference>
<dbReference type="GO" id="GO:0055085">
    <property type="term" value="P:transmembrane transport"/>
    <property type="evidence" value="ECO:0007669"/>
    <property type="project" value="InterPro"/>
</dbReference>
<feature type="transmembrane region" description="Helical" evidence="7">
    <location>
        <begin position="99"/>
        <end position="122"/>
    </location>
</feature>
<feature type="transmembrane region" description="Helical" evidence="7">
    <location>
        <begin position="9"/>
        <end position="30"/>
    </location>
</feature>
<accession>A0A2W2B537</accession>
<evidence type="ECO:0000256" key="6">
    <source>
        <dbReference type="ARBA" id="ARBA00023136"/>
    </source>
</evidence>
<keyword evidence="4 7" id="KW-0812">Transmembrane</keyword>
<sequence>MLTYAIKRIGLALLIICVVMLAMYAMVFLVPGDPASLALGPRATPQLKAELMQRMGLDQPIYVQVWNFFSNVLRGDLGYDVWSKRPVAQMIAEVFPNTLFLGAVAMSIALVAGIGLGCLAVVWQGRSIDRVLAVLSVSMISIPSFVVGIYLLLVFAVWLGWFPAIGAGDPGDWGSQIRAVVLPAAAIAITWVGYLARLVRASMLEVMSANHVRTARAFGLTDAKIVLRYALRVAIVPVIAIVAVGFGSILSSAVFVETVFSRPGIGTLITSAVQKRNFPVVMGSVLFMTAFYLTVVTLADLLMAKLDPRVRDTLRG</sequence>
<dbReference type="Gene3D" id="1.10.3720.10">
    <property type="entry name" value="MetI-like"/>
    <property type="match status" value="1"/>
</dbReference>
<organism evidence="9 10">
    <name type="scientific">Aestuariivirga litoralis</name>
    <dbReference type="NCBI Taxonomy" id="2650924"/>
    <lineage>
        <taxon>Bacteria</taxon>
        <taxon>Pseudomonadati</taxon>
        <taxon>Pseudomonadota</taxon>
        <taxon>Alphaproteobacteria</taxon>
        <taxon>Hyphomicrobiales</taxon>
        <taxon>Aestuariivirgaceae</taxon>
        <taxon>Aestuariivirga</taxon>
    </lineage>
</organism>
<keyword evidence="2 7" id="KW-0813">Transport</keyword>
<dbReference type="GO" id="GO:0005886">
    <property type="term" value="C:plasma membrane"/>
    <property type="evidence" value="ECO:0007669"/>
    <property type="project" value="UniProtKB-SubCell"/>
</dbReference>
<dbReference type="RefSeq" id="WP_111200240.1">
    <property type="nucleotide sequence ID" value="NZ_QKVK01000014.1"/>
</dbReference>
<dbReference type="PANTHER" id="PTHR43163">
    <property type="entry name" value="DIPEPTIDE TRANSPORT SYSTEM PERMEASE PROTEIN DPPB-RELATED"/>
    <property type="match status" value="1"/>
</dbReference>
<dbReference type="Pfam" id="PF19300">
    <property type="entry name" value="BPD_transp_1_N"/>
    <property type="match status" value="1"/>
</dbReference>
<dbReference type="InterPro" id="IPR045621">
    <property type="entry name" value="BPD_transp_1_N"/>
</dbReference>
<dbReference type="Pfam" id="PF00528">
    <property type="entry name" value="BPD_transp_1"/>
    <property type="match status" value="1"/>
</dbReference>
<dbReference type="CDD" id="cd06261">
    <property type="entry name" value="TM_PBP2"/>
    <property type="match status" value="1"/>
</dbReference>
<keyword evidence="6 7" id="KW-0472">Membrane</keyword>
<comment type="similarity">
    <text evidence="7">Belongs to the binding-protein-dependent transport system permease family.</text>
</comment>
<keyword evidence="5 7" id="KW-1133">Transmembrane helix</keyword>
<dbReference type="PROSITE" id="PS50928">
    <property type="entry name" value="ABC_TM1"/>
    <property type="match status" value="1"/>
</dbReference>
<evidence type="ECO:0000313" key="10">
    <source>
        <dbReference type="Proteomes" id="UP000248795"/>
    </source>
</evidence>
<name>A0A2W2B537_9HYPH</name>
<proteinExistence type="inferred from homology"/>
<evidence type="ECO:0000256" key="2">
    <source>
        <dbReference type="ARBA" id="ARBA00022448"/>
    </source>
</evidence>
<dbReference type="SUPFAM" id="SSF161098">
    <property type="entry name" value="MetI-like"/>
    <property type="match status" value="1"/>
</dbReference>
<protein>
    <submittedName>
        <fullName evidence="9">ABC transporter permease</fullName>
    </submittedName>
</protein>
<keyword evidence="3" id="KW-1003">Cell membrane</keyword>
<dbReference type="PANTHER" id="PTHR43163:SF6">
    <property type="entry name" value="DIPEPTIDE TRANSPORT SYSTEM PERMEASE PROTEIN DPPB-RELATED"/>
    <property type="match status" value="1"/>
</dbReference>
<comment type="caution">
    <text evidence="9">The sequence shown here is derived from an EMBL/GenBank/DDBJ whole genome shotgun (WGS) entry which is preliminary data.</text>
</comment>
<feature type="transmembrane region" description="Helical" evidence="7">
    <location>
        <begin position="280"/>
        <end position="302"/>
    </location>
</feature>
<comment type="subcellular location">
    <subcellularLocation>
        <location evidence="1 7">Cell membrane</location>
        <topology evidence="1 7">Multi-pass membrane protein</topology>
    </subcellularLocation>
</comment>
<evidence type="ECO:0000256" key="7">
    <source>
        <dbReference type="RuleBase" id="RU363032"/>
    </source>
</evidence>
<evidence type="ECO:0000313" key="9">
    <source>
        <dbReference type="EMBL" id="PZF75208.1"/>
    </source>
</evidence>
<feature type="domain" description="ABC transmembrane type-1" evidence="8">
    <location>
        <begin position="95"/>
        <end position="303"/>
    </location>
</feature>
<evidence type="ECO:0000256" key="4">
    <source>
        <dbReference type="ARBA" id="ARBA00022692"/>
    </source>
</evidence>
<keyword evidence="10" id="KW-1185">Reference proteome</keyword>
<gene>
    <name evidence="9" type="ORF">DK847_19615</name>
</gene>
<dbReference type="InterPro" id="IPR035906">
    <property type="entry name" value="MetI-like_sf"/>
</dbReference>
<dbReference type="AlphaFoldDB" id="A0A2W2B537"/>
<feature type="transmembrane region" description="Helical" evidence="7">
    <location>
        <begin position="179"/>
        <end position="199"/>
    </location>
</feature>
<reference evidence="10" key="1">
    <citation type="submission" date="2018-06" db="EMBL/GenBank/DDBJ databases">
        <title>Aestuariibacter litoralis strain KCTC 52945T.</title>
        <authorList>
            <person name="Li X."/>
            <person name="Salam N."/>
            <person name="Li J.-L."/>
            <person name="Chen Y.-M."/>
            <person name="Yang Z.-W."/>
            <person name="Zhang L.-Y."/>
            <person name="Han M.-X."/>
            <person name="Xiao M."/>
            <person name="Li W.-J."/>
        </authorList>
    </citation>
    <scope>NUCLEOTIDE SEQUENCE [LARGE SCALE GENOMIC DNA]</scope>
    <source>
        <strain evidence="10">KCTC 52945</strain>
    </source>
</reference>
<feature type="transmembrane region" description="Helical" evidence="7">
    <location>
        <begin position="233"/>
        <end position="260"/>
    </location>
</feature>
<evidence type="ECO:0000256" key="3">
    <source>
        <dbReference type="ARBA" id="ARBA00022475"/>
    </source>
</evidence>
<evidence type="ECO:0000256" key="1">
    <source>
        <dbReference type="ARBA" id="ARBA00004651"/>
    </source>
</evidence>